<accession>A0A2H5P0Q5</accession>
<dbReference type="GO" id="GO:0045944">
    <property type="term" value="P:positive regulation of transcription by RNA polymerase II"/>
    <property type="evidence" value="ECO:0007669"/>
    <property type="project" value="InterPro"/>
</dbReference>
<dbReference type="InterPro" id="IPR002100">
    <property type="entry name" value="TF_MADSbox"/>
</dbReference>
<proteinExistence type="predicted"/>
<dbReference type="GO" id="GO:0000977">
    <property type="term" value="F:RNA polymerase II transcription regulatory region sequence-specific DNA binding"/>
    <property type="evidence" value="ECO:0007669"/>
    <property type="project" value="InterPro"/>
</dbReference>
<protein>
    <recommendedName>
        <fullName evidence="6">MADS-box domain-containing protein</fullName>
    </recommendedName>
</protein>
<keyword evidence="4" id="KW-0804">Transcription</keyword>
<dbReference type="InterPro" id="IPR050142">
    <property type="entry name" value="MADS-box/MEF2_TF"/>
</dbReference>
<evidence type="ECO:0000256" key="1">
    <source>
        <dbReference type="ARBA" id="ARBA00004123"/>
    </source>
</evidence>
<sequence length="142" mass="15955">MGRGKIVIRRIDNSTSRQVTFSKRRNGLLKKAKELSILCDAEVGLIIFSSTSKLYEYSSSRMTSVIERYNKLKQENQQLLNPAAEVTMLNQRGRIVIHPKSKGRGAIFIGSTRKSGLASNEHNDPGEVEAMAYAFWGYDDLT</sequence>
<keyword evidence="8" id="KW-1185">Reference proteome</keyword>
<dbReference type="InterPro" id="IPR036879">
    <property type="entry name" value="TF_MADSbox_sf"/>
</dbReference>
<evidence type="ECO:0000256" key="4">
    <source>
        <dbReference type="ARBA" id="ARBA00023163"/>
    </source>
</evidence>
<dbReference type="EMBL" id="BDQV01000031">
    <property type="protein sequence ID" value="GAY45956.1"/>
    <property type="molecule type" value="Genomic_DNA"/>
</dbReference>
<comment type="subcellular location">
    <subcellularLocation>
        <location evidence="1">Nucleus</location>
    </subcellularLocation>
</comment>
<evidence type="ECO:0000259" key="6">
    <source>
        <dbReference type="PROSITE" id="PS50066"/>
    </source>
</evidence>
<dbReference type="GO" id="GO:0046983">
    <property type="term" value="F:protein dimerization activity"/>
    <property type="evidence" value="ECO:0007669"/>
    <property type="project" value="InterPro"/>
</dbReference>
<comment type="caution">
    <text evidence="7">The sequence shown here is derived from an EMBL/GenBank/DDBJ whole genome shotgun (WGS) entry which is preliminary data.</text>
</comment>
<dbReference type="PRINTS" id="PR00404">
    <property type="entry name" value="MADSDOMAIN"/>
</dbReference>
<dbReference type="SUPFAM" id="SSF55455">
    <property type="entry name" value="SRF-like"/>
    <property type="match status" value="1"/>
</dbReference>
<keyword evidence="5" id="KW-0539">Nucleus</keyword>
<evidence type="ECO:0000313" key="8">
    <source>
        <dbReference type="Proteomes" id="UP000236630"/>
    </source>
</evidence>
<organism evidence="7 8">
    <name type="scientific">Citrus unshiu</name>
    <name type="common">Satsuma mandarin</name>
    <name type="synonym">Citrus nobilis var. unshiu</name>
    <dbReference type="NCBI Taxonomy" id="55188"/>
    <lineage>
        <taxon>Eukaryota</taxon>
        <taxon>Viridiplantae</taxon>
        <taxon>Streptophyta</taxon>
        <taxon>Embryophyta</taxon>
        <taxon>Tracheophyta</taxon>
        <taxon>Spermatophyta</taxon>
        <taxon>Magnoliopsida</taxon>
        <taxon>eudicotyledons</taxon>
        <taxon>Gunneridae</taxon>
        <taxon>Pentapetalae</taxon>
        <taxon>rosids</taxon>
        <taxon>malvids</taxon>
        <taxon>Sapindales</taxon>
        <taxon>Rutaceae</taxon>
        <taxon>Aurantioideae</taxon>
        <taxon>Citrus</taxon>
    </lineage>
</organism>
<dbReference type="PANTHER" id="PTHR48019">
    <property type="entry name" value="SERUM RESPONSE FACTOR HOMOLOG"/>
    <property type="match status" value="1"/>
</dbReference>
<reference evidence="7 8" key="1">
    <citation type="journal article" date="2017" name="Front. Genet.">
        <title>Draft sequencing of the heterozygous diploid genome of Satsuma (Citrus unshiu Marc.) using a hybrid assembly approach.</title>
        <authorList>
            <person name="Shimizu T."/>
            <person name="Tanizawa Y."/>
            <person name="Mochizuki T."/>
            <person name="Nagasaki H."/>
            <person name="Yoshioka T."/>
            <person name="Toyoda A."/>
            <person name="Fujiyama A."/>
            <person name="Kaminuma E."/>
            <person name="Nakamura Y."/>
        </authorList>
    </citation>
    <scope>NUCLEOTIDE SEQUENCE [LARGE SCALE GENOMIC DNA]</scope>
    <source>
        <strain evidence="8">cv. Miyagawa wase</strain>
    </source>
</reference>
<dbReference type="GO" id="GO:0005634">
    <property type="term" value="C:nucleus"/>
    <property type="evidence" value="ECO:0007669"/>
    <property type="project" value="UniProtKB-SubCell"/>
</dbReference>
<dbReference type="InterPro" id="IPR033896">
    <property type="entry name" value="MEF2-like_N"/>
</dbReference>
<evidence type="ECO:0000313" key="7">
    <source>
        <dbReference type="EMBL" id="GAY45956.1"/>
    </source>
</evidence>
<gene>
    <name evidence="7" type="ORF">CUMW_093300</name>
</gene>
<evidence type="ECO:0000256" key="5">
    <source>
        <dbReference type="ARBA" id="ARBA00023242"/>
    </source>
</evidence>
<evidence type="ECO:0000256" key="2">
    <source>
        <dbReference type="ARBA" id="ARBA00023015"/>
    </source>
</evidence>
<dbReference type="FunFam" id="3.40.1810.10:FF:000003">
    <property type="entry name" value="MADS-box transcription factor MADS-MC"/>
    <property type="match status" value="1"/>
</dbReference>
<name>A0A2H5P0Q5_CITUN</name>
<keyword evidence="2" id="KW-0805">Transcription regulation</keyword>
<dbReference type="AlphaFoldDB" id="A0A2H5P0Q5"/>
<dbReference type="SMART" id="SM00432">
    <property type="entry name" value="MADS"/>
    <property type="match status" value="1"/>
</dbReference>
<feature type="domain" description="MADS-box" evidence="6">
    <location>
        <begin position="1"/>
        <end position="61"/>
    </location>
</feature>
<dbReference type="PROSITE" id="PS00350">
    <property type="entry name" value="MADS_BOX_1"/>
    <property type="match status" value="1"/>
</dbReference>
<dbReference type="CDD" id="cd00265">
    <property type="entry name" value="MADS_MEF2_like"/>
    <property type="match status" value="1"/>
</dbReference>
<dbReference type="Pfam" id="PF00319">
    <property type="entry name" value="SRF-TF"/>
    <property type="match status" value="1"/>
</dbReference>
<dbReference type="Proteomes" id="UP000236630">
    <property type="component" value="Unassembled WGS sequence"/>
</dbReference>
<evidence type="ECO:0000256" key="3">
    <source>
        <dbReference type="ARBA" id="ARBA00023125"/>
    </source>
</evidence>
<dbReference type="PROSITE" id="PS50066">
    <property type="entry name" value="MADS_BOX_2"/>
    <property type="match status" value="1"/>
</dbReference>
<dbReference type="Gene3D" id="3.40.1810.10">
    <property type="entry name" value="Transcription factor, MADS-box"/>
    <property type="match status" value="1"/>
</dbReference>
<keyword evidence="3" id="KW-0238">DNA-binding</keyword>